<organism evidence="8 9">
    <name type="scientific">Arachis hypogaea</name>
    <name type="common">Peanut</name>
    <dbReference type="NCBI Taxonomy" id="3818"/>
    <lineage>
        <taxon>Eukaryota</taxon>
        <taxon>Viridiplantae</taxon>
        <taxon>Streptophyta</taxon>
        <taxon>Embryophyta</taxon>
        <taxon>Tracheophyta</taxon>
        <taxon>Spermatophyta</taxon>
        <taxon>Magnoliopsida</taxon>
        <taxon>eudicotyledons</taxon>
        <taxon>Gunneridae</taxon>
        <taxon>Pentapetalae</taxon>
        <taxon>rosids</taxon>
        <taxon>fabids</taxon>
        <taxon>Fabales</taxon>
        <taxon>Fabaceae</taxon>
        <taxon>Papilionoideae</taxon>
        <taxon>50 kb inversion clade</taxon>
        <taxon>dalbergioids sensu lato</taxon>
        <taxon>Dalbergieae</taxon>
        <taxon>Pterocarpus clade</taxon>
        <taxon>Arachis</taxon>
    </lineage>
</organism>
<evidence type="ECO:0000256" key="6">
    <source>
        <dbReference type="SAM" id="MobiDB-lite"/>
    </source>
</evidence>
<evidence type="ECO:0000256" key="4">
    <source>
        <dbReference type="ARBA" id="ARBA00023015"/>
    </source>
</evidence>
<dbReference type="InterPro" id="IPR036236">
    <property type="entry name" value="Znf_C2H2_sf"/>
</dbReference>
<evidence type="ECO:0000313" key="9">
    <source>
        <dbReference type="Proteomes" id="UP000289738"/>
    </source>
</evidence>
<keyword evidence="2" id="KW-0863">Zinc-finger</keyword>
<dbReference type="Pfam" id="PF02892">
    <property type="entry name" value="zf-BED"/>
    <property type="match status" value="1"/>
</dbReference>
<keyword evidence="4" id="KW-0805">Transcription regulation</keyword>
<dbReference type="InterPro" id="IPR012337">
    <property type="entry name" value="RNaseH-like_sf"/>
</dbReference>
<dbReference type="InterPro" id="IPR003656">
    <property type="entry name" value="Znf_BED"/>
</dbReference>
<dbReference type="STRING" id="3818.A0A444XH24"/>
<dbReference type="EMBL" id="SDMP01000019">
    <property type="protein sequence ID" value="RYQ89035.1"/>
    <property type="molecule type" value="Genomic_DNA"/>
</dbReference>
<evidence type="ECO:0000313" key="8">
    <source>
        <dbReference type="EMBL" id="RYQ89035.1"/>
    </source>
</evidence>
<dbReference type="SUPFAM" id="SSF53098">
    <property type="entry name" value="Ribonuclease H-like"/>
    <property type="match status" value="1"/>
</dbReference>
<gene>
    <name evidence="8" type="ORF">Ahy_B09g095890</name>
</gene>
<dbReference type="PANTHER" id="PTHR46481">
    <property type="entry name" value="ZINC FINGER BED DOMAIN-CONTAINING PROTEIN 4"/>
    <property type="match status" value="1"/>
</dbReference>
<dbReference type="Proteomes" id="UP000289738">
    <property type="component" value="Chromosome B09"/>
</dbReference>
<comment type="caution">
    <text evidence="8">The sequence shown here is derived from an EMBL/GenBank/DDBJ whole genome shotgun (WGS) entry which is preliminary data.</text>
</comment>
<evidence type="ECO:0000259" key="7">
    <source>
        <dbReference type="Pfam" id="PF02892"/>
    </source>
</evidence>
<protein>
    <recommendedName>
        <fullName evidence="7">BED-type domain-containing protein</fullName>
    </recommendedName>
</protein>
<dbReference type="SMART" id="SM00614">
    <property type="entry name" value="ZnF_BED"/>
    <property type="match status" value="1"/>
</dbReference>
<evidence type="ECO:0000256" key="2">
    <source>
        <dbReference type="ARBA" id="ARBA00022771"/>
    </source>
</evidence>
<dbReference type="InterPro" id="IPR052035">
    <property type="entry name" value="ZnF_BED_domain_contain"/>
</dbReference>
<dbReference type="GO" id="GO:0003677">
    <property type="term" value="F:DNA binding"/>
    <property type="evidence" value="ECO:0007669"/>
    <property type="project" value="InterPro"/>
</dbReference>
<evidence type="ECO:0000256" key="1">
    <source>
        <dbReference type="ARBA" id="ARBA00022723"/>
    </source>
</evidence>
<accession>A0A444XH24</accession>
<reference evidence="8 9" key="1">
    <citation type="submission" date="2019-01" db="EMBL/GenBank/DDBJ databases">
        <title>Sequencing of cultivated peanut Arachis hypogaea provides insights into genome evolution and oil improvement.</title>
        <authorList>
            <person name="Chen X."/>
        </authorList>
    </citation>
    <scope>NUCLEOTIDE SEQUENCE [LARGE SCALE GENOMIC DNA]</scope>
    <source>
        <strain evidence="9">cv. Fuhuasheng</strain>
        <tissue evidence="8">Leaves</tissue>
    </source>
</reference>
<dbReference type="SUPFAM" id="SSF57667">
    <property type="entry name" value="beta-beta-alpha zinc fingers"/>
    <property type="match status" value="1"/>
</dbReference>
<dbReference type="SUPFAM" id="SSF140996">
    <property type="entry name" value="Hermes dimerisation domain"/>
    <property type="match status" value="1"/>
</dbReference>
<name>A0A444XH24_ARAHY</name>
<feature type="compositionally biased region" description="Polar residues" evidence="6">
    <location>
        <begin position="1"/>
        <end position="18"/>
    </location>
</feature>
<evidence type="ECO:0000256" key="5">
    <source>
        <dbReference type="ARBA" id="ARBA00023163"/>
    </source>
</evidence>
<dbReference type="AlphaFoldDB" id="A0A444XH24"/>
<dbReference type="PANTHER" id="PTHR46481:SF11">
    <property type="entry name" value="ZINC FINGER BED DOMAIN-CONTAINING PROTEIN RICESLEEPER 2-LIKE"/>
    <property type="match status" value="1"/>
</dbReference>
<keyword evidence="5" id="KW-0804">Transcription</keyword>
<feature type="domain" description="BED-type" evidence="7">
    <location>
        <begin position="63"/>
        <end position="105"/>
    </location>
</feature>
<feature type="region of interest" description="Disordered" evidence="6">
    <location>
        <begin position="1"/>
        <end position="64"/>
    </location>
</feature>
<keyword evidence="1" id="KW-0479">Metal-binding</keyword>
<evidence type="ECO:0000256" key="3">
    <source>
        <dbReference type="ARBA" id="ARBA00022833"/>
    </source>
</evidence>
<dbReference type="GO" id="GO:0008270">
    <property type="term" value="F:zinc ion binding"/>
    <property type="evidence" value="ECO:0007669"/>
    <property type="project" value="UniProtKB-KW"/>
</dbReference>
<sequence>MDSLSSTPIDNNNETEPSQDAEGQAIEPHVQGTQEEGQEETQEGGQEVSQSVENSPNKKGLTSEAWKHFRREKIDGKWKVICKYCERKIGGDTKHGTKHLHDHIRICPIRTVRGPKQSILKTMQQSSGSTGTERPTDSLLVGNFTFSQEGARRALTRWVIRDEHPMSFVEQQGFHEFMAETQPLFKFYTRNTLRSDVEKMYEAKKTKLLKLLGKNSSRIAITTDMWSADCQNKGYMAITAHFIDDDWNLQNRLVRYYLYF</sequence>
<keyword evidence="9" id="KW-1185">Reference proteome</keyword>
<proteinExistence type="predicted"/>
<keyword evidence="3" id="KW-0862">Zinc</keyword>